<name>A0A6I3LHU0_9FLAO</name>
<protein>
    <submittedName>
        <fullName evidence="7">Rhomboid family intramembrane serine protease</fullName>
    </submittedName>
</protein>
<keyword evidence="3 5" id="KW-1133">Transmembrane helix</keyword>
<evidence type="ECO:0000256" key="3">
    <source>
        <dbReference type="ARBA" id="ARBA00022989"/>
    </source>
</evidence>
<dbReference type="AlphaFoldDB" id="A0A6I3LHU0"/>
<dbReference type="EMBL" id="WMJX01000046">
    <property type="protein sequence ID" value="MTG99139.1"/>
    <property type="molecule type" value="Genomic_DNA"/>
</dbReference>
<gene>
    <name evidence="7" type="ORF">GJV76_13540</name>
</gene>
<reference evidence="7 8" key="1">
    <citation type="submission" date="2019-11" db="EMBL/GenBank/DDBJ databases">
        <title>Genome of Strain BIT-d1.</title>
        <authorList>
            <person name="Yang Y."/>
        </authorList>
    </citation>
    <scope>NUCLEOTIDE SEQUENCE [LARGE SCALE GENOMIC DNA]</scope>
    <source>
        <strain evidence="7 8">BIT-d1</strain>
    </source>
</reference>
<keyword evidence="4 5" id="KW-0472">Membrane</keyword>
<feature type="transmembrane region" description="Helical" evidence="5">
    <location>
        <begin position="93"/>
        <end position="118"/>
    </location>
</feature>
<evidence type="ECO:0000313" key="8">
    <source>
        <dbReference type="Proteomes" id="UP000438760"/>
    </source>
</evidence>
<keyword evidence="2 5" id="KW-0812">Transmembrane</keyword>
<dbReference type="OrthoDB" id="465874at2"/>
<keyword evidence="7" id="KW-0378">Hydrolase</keyword>
<dbReference type="GO" id="GO:0016020">
    <property type="term" value="C:membrane"/>
    <property type="evidence" value="ECO:0007669"/>
    <property type="project" value="UniProtKB-SubCell"/>
</dbReference>
<evidence type="ECO:0000313" key="7">
    <source>
        <dbReference type="EMBL" id="MTG99139.1"/>
    </source>
</evidence>
<organism evidence="7 8">
    <name type="scientific">Myroides albus</name>
    <dbReference type="NCBI Taxonomy" id="2562892"/>
    <lineage>
        <taxon>Bacteria</taxon>
        <taxon>Pseudomonadati</taxon>
        <taxon>Bacteroidota</taxon>
        <taxon>Flavobacteriia</taxon>
        <taxon>Flavobacteriales</taxon>
        <taxon>Flavobacteriaceae</taxon>
        <taxon>Myroides</taxon>
    </lineage>
</organism>
<dbReference type="InterPro" id="IPR022764">
    <property type="entry name" value="Peptidase_S54_rhomboid_dom"/>
</dbReference>
<dbReference type="SUPFAM" id="SSF144091">
    <property type="entry name" value="Rhomboid-like"/>
    <property type="match status" value="1"/>
</dbReference>
<dbReference type="GO" id="GO:0006508">
    <property type="term" value="P:proteolysis"/>
    <property type="evidence" value="ECO:0007669"/>
    <property type="project" value="UniProtKB-KW"/>
</dbReference>
<sequence>MVGLMWFIFLIQKTGLFNQCYGVIPWKMEGLRGIVLSPLFHGNLEHIMSNSIPMLILSFVLFLFYNKQAYFVIISSWILTGLATWLLPDFSYFQSGIYSCHIGASGVIYALAFFLFFSGVFSKKLLLLVVSIVVFLVYGSIVYGILPSQVDQGVSWQGHLMGAIVGSVIAYKLNKR</sequence>
<feature type="transmembrane region" description="Helical" evidence="5">
    <location>
        <begin position="125"/>
        <end position="146"/>
    </location>
</feature>
<feature type="transmembrane region" description="Helical" evidence="5">
    <location>
        <begin position="158"/>
        <end position="174"/>
    </location>
</feature>
<feature type="transmembrane region" description="Helical" evidence="5">
    <location>
        <begin position="46"/>
        <end position="64"/>
    </location>
</feature>
<evidence type="ECO:0000256" key="4">
    <source>
        <dbReference type="ARBA" id="ARBA00023136"/>
    </source>
</evidence>
<comment type="caution">
    <text evidence="7">The sequence shown here is derived from an EMBL/GenBank/DDBJ whole genome shotgun (WGS) entry which is preliminary data.</text>
</comment>
<evidence type="ECO:0000259" key="6">
    <source>
        <dbReference type="Pfam" id="PF01694"/>
    </source>
</evidence>
<feature type="transmembrane region" description="Helical" evidence="5">
    <location>
        <begin position="69"/>
        <end position="87"/>
    </location>
</feature>
<keyword evidence="7" id="KW-0645">Protease</keyword>
<dbReference type="Gene3D" id="1.20.1540.10">
    <property type="entry name" value="Rhomboid-like"/>
    <property type="match status" value="1"/>
</dbReference>
<feature type="domain" description="Peptidase S54 rhomboid" evidence="6">
    <location>
        <begin position="33"/>
        <end position="173"/>
    </location>
</feature>
<comment type="subcellular location">
    <subcellularLocation>
        <location evidence="1">Membrane</location>
        <topology evidence="1">Multi-pass membrane protein</topology>
    </subcellularLocation>
</comment>
<dbReference type="Pfam" id="PF01694">
    <property type="entry name" value="Rhomboid"/>
    <property type="match status" value="1"/>
</dbReference>
<evidence type="ECO:0000256" key="1">
    <source>
        <dbReference type="ARBA" id="ARBA00004141"/>
    </source>
</evidence>
<evidence type="ECO:0000256" key="2">
    <source>
        <dbReference type="ARBA" id="ARBA00022692"/>
    </source>
</evidence>
<accession>A0A6I3LHU0</accession>
<dbReference type="Proteomes" id="UP000438760">
    <property type="component" value="Unassembled WGS sequence"/>
</dbReference>
<keyword evidence="8" id="KW-1185">Reference proteome</keyword>
<evidence type="ECO:0000256" key="5">
    <source>
        <dbReference type="SAM" id="Phobius"/>
    </source>
</evidence>
<dbReference type="InterPro" id="IPR035952">
    <property type="entry name" value="Rhomboid-like_sf"/>
</dbReference>
<proteinExistence type="predicted"/>
<dbReference type="GO" id="GO:0004252">
    <property type="term" value="F:serine-type endopeptidase activity"/>
    <property type="evidence" value="ECO:0007669"/>
    <property type="project" value="InterPro"/>
</dbReference>